<accession>A0AA36E8R3</accession>
<name>A0AA36E8R3_LACSI</name>
<dbReference type="EMBL" id="OX465081">
    <property type="protein sequence ID" value="CAI9286407.1"/>
    <property type="molecule type" value="Genomic_DNA"/>
</dbReference>
<evidence type="ECO:0000313" key="2">
    <source>
        <dbReference type="Proteomes" id="UP001177003"/>
    </source>
</evidence>
<keyword evidence="2" id="KW-1185">Reference proteome</keyword>
<organism evidence="1 2">
    <name type="scientific">Lactuca saligna</name>
    <name type="common">Willowleaf lettuce</name>
    <dbReference type="NCBI Taxonomy" id="75948"/>
    <lineage>
        <taxon>Eukaryota</taxon>
        <taxon>Viridiplantae</taxon>
        <taxon>Streptophyta</taxon>
        <taxon>Embryophyta</taxon>
        <taxon>Tracheophyta</taxon>
        <taxon>Spermatophyta</taxon>
        <taxon>Magnoliopsida</taxon>
        <taxon>eudicotyledons</taxon>
        <taxon>Gunneridae</taxon>
        <taxon>Pentapetalae</taxon>
        <taxon>asterids</taxon>
        <taxon>campanulids</taxon>
        <taxon>Asterales</taxon>
        <taxon>Asteraceae</taxon>
        <taxon>Cichorioideae</taxon>
        <taxon>Cichorieae</taxon>
        <taxon>Lactucinae</taxon>
        <taxon>Lactuca</taxon>
    </lineage>
</organism>
<dbReference type="Proteomes" id="UP001177003">
    <property type="component" value="Chromosome 5"/>
</dbReference>
<reference evidence="1" key="1">
    <citation type="submission" date="2023-04" db="EMBL/GenBank/DDBJ databases">
        <authorList>
            <person name="Vijverberg K."/>
            <person name="Xiong W."/>
            <person name="Schranz E."/>
        </authorList>
    </citation>
    <scope>NUCLEOTIDE SEQUENCE</scope>
</reference>
<evidence type="ECO:0000313" key="1">
    <source>
        <dbReference type="EMBL" id="CAI9286407.1"/>
    </source>
</evidence>
<dbReference type="AlphaFoldDB" id="A0AA36E8R3"/>
<gene>
    <name evidence="1" type="ORF">LSALG_LOCUS25827</name>
</gene>
<sequence>MSSAHTKDQSFGVIEVFLGLQVHGMLSQMDPALVSYCEKIAENRGPLTLPEEIGGSVHVAQMETKTMTRASSRLRNVQQEVNVDQSYEVTAEMGAHSLSLFTKIEQQHN</sequence>
<protein>
    <submittedName>
        <fullName evidence="1">Uncharacterized protein</fullName>
    </submittedName>
</protein>
<proteinExistence type="predicted"/>